<comment type="caution">
    <text evidence="2">The sequence shown here is derived from an EMBL/GenBank/DDBJ whole genome shotgun (WGS) entry which is preliminary data.</text>
</comment>
<evidence type="ECO:0000256" key="1">
    <source>
        <dbReference type="SAM" id="MobiDB-lite"/>
    </source>
</evidence>
<proteinExistence type="predicted"/>
<reference evidence="2 3" key="1">
    <citation type="journal article" date="2017" name="Curr. Biol.">
        <title>Genome architecture and evolution of a unichromosomal asexual nematode.</title>
        <authorList>
            <person name="Fradin H."/>
            <person name="Zegar C."/>
            <person name="Gutwein M."/>
            <person name="Lucas J."/>
            <person name="Kovtun M."/>
            <person name="Corcoran D."/>
            <person name="Baugh L.R."/>
            <person name="Kiontke K."/>
            <person name="Gunsalus K."/>
            <person name="Fitch D.H."/>
            <person name="Piano F."/>
        </authorList>
    </citation>
    <scope>NUCLEOTIDE SEQUENCE [LARGE SCALE GENOMIC DNA]</scope>
    <source>
        <strain evidence="2">PF1309</strain>
    </source>
</reference>
<evidence type="ECO:0000313" key="2">
    <source>
        <dbReference type="EMBL" id="PAV79675.1"/>
    </source>
</evidence>
<sequence length="163" mass="18219">MMDVCMNKPSTVNGTMSATSCQPKTTKKNFRFQIVEVPACEATKWLIWPSRKRGSQEEIDENHNHSGEATSSSDSYEVNANGYGALRRTVVRQSKRDRDNCLTSRTSSEPATENRRMNQKSEKAITEPITPSSTGSNASSSFEIQSIAKKWESFDISDDLLDD</sequence>
<feature type="region of interest" description="Disordered" evidence="1">
    <location>
        <begin position="54"/>
        <end position="141"/>
    </location>
</feature>
<feature type="compositionally biased region" description="Low complexity" evidence="1">
    <location>
        <begin position="132"/>
        <end position="141"/>
    </location>
</feature>
<feature type="compositionally biased region" description="Polar residues" evidence="1">
    <location>
        <begin position="101"/>
        <end position="111"/>
    </location>
</feature>
<keyword evidence="3" id="KW-1185">Reference proteome</keyword>
<name>A0A2A2L0H7_9BILA</name>
<evidence type="ECO:0000313" key="3">
    <source>
        <dbReference type="Proteomes" id="UP000218231"/>
    </source>
</evidence>
<dbReference type="EMBL" id="LIAE01007384">
    <property type="protein sequence ID" value="PAV79675.1"/>
    <property type="molecule type" value="Genomic_DNA"/>
</dbReference>
<accession>A0A2A2L0H7</accession>
<dbReference type="Proteomes" id="UP000218231">
    <property type="component" value="Unassembled WGS sequence"/>
</dbReference>
<organism evidence="2 3">
    <name type="scientific">Diploscapter pachys</name>
    <dbReference type="NCBI Taxonomy" id="2018661"/>
    <lineage>
        <taxon>Eukaryota</taxon>
        <taxon>Metazoa</taxon>
        <taxon>Ecdysozoa</taxon>
        <taxon>Nematoda</taxon>
        <taxon>Chromadorea</taxon>
        <taxon>Rhabditida</taxon>
        <taxon>Rhabditina</taxon>
        <taxon>Rhabditomorpha</taxon>
        <taxon>Rhabditoidea</taxon>
        <taxon>Rhabditidae</taxon>
        <taxon>Diploscapter</taxon>
    </lineage>
</organism>
<dbReference type="OrthoDB" id="5806033at2759"/>
<gene>
    <name evidence="2" type="ORF">WR25_24923</name>
</gene>
<feature type="compositionally biased region" description="Basic and acidic residues" evidence="1">
    <location>
        <begin position="112"/>
        <end position="125"/>
    </location>
</feature>
<protein>
    <submittedName>
        <fullName evidence="2">Uncharacterized protein</fullName>
    </submittedName>
</protein>
<dbReference type="AlphaFoldDB" id="A0A2A2L0H7"/>
<feature type="compositionally biased region" description="Polar residues" evidence="1">
    <location>
        <begin position="67"/>
        <end position="78"/>
    </location>
</feature>